<keyword evidence="2" id="KW-0547">Nucleotide-binding</keyword>
<dbReference type="EMBL" id="LGKP01000010">
    <property type="protein sequence ID" value="KPL90725.1"/>
    <property type="molecule type" value="Genomic_DNA"/>
</dbReference>
<accession>A0A0P6YJG6</accession>
<protein>
    <submittedName>
        <fullName evidence="6">Cell division protein Fic</fullName>
    </submittedName>
</protein>
<evidence type="ECO:0000313" key="7">
    <source>
        <dbReference type="Proteomes" id="UP000050277"/>
    </source>
</evidence>
<dbReference type="PROSITE" id="PS51459">
    <property type="entry name" value="FIDO"/>
    <property type="match status" value="1"/>
</dbReference>
<dbReference type="Pfam" id="PF02661">
    <property type="entry name" value="Fic"/>
    <property type="match status" value="1"/>
</dbReference>
<dbReference type="Proteomes" id="UP000050277">
    <property type="component" value="Unassembled WGS sequence"/>
</dbReference>
<keyword evidence="2" id="KW-0067">ATP-binding</keyword>
<reference evidence="6 7" key="1">
    <citation type="submission" date="2015-07" db="EMBL/GenBank/DDBJ databases">
        <title>Whole genome sequence of Herpetosiphon geysericola DSM 7119.</title>
        <authorList>
            <person name="Hemp J."/>
            <person name="Ward L.M."/>
            <person name="Pace L.A."/>
            <person name="Fischer W.W."/>
        </authorList>
    </citation>
    <scope>NUCLEOTIDE SEQUENCE [LARGE SCALE GENOMIC DNA]</scope>
    <source>
        <strain evidence="6 7">DSM 7119</strain>
    </source>
</reference>
<comment type="caution">
    <text evidence="6">The sequence shown here is derived from an EMBL/GenBank/DDBJ whole genome shotgun (WGS) entry which is preliminary data.</text>
</comment>
<sequence>MKSFEDQFLAGFNVSHGLIRSIGRIREYKGMEGLYRQRQPQVLHNLWQNALIQSTESSNRIEGITVPLDRIKALVEQKTMPNNRSEQEILGYRDVLNTIHINHADIDLTSNIILQLHRDMFRYLPSGGGYWKRVDNTISETRTDGQQFVRFQPVAAYATDHAMQHLVSLFKQECQREEIEPLLLIPAFILDFLCIHPFQDGNGRMARLLTLLLLYQAGYEVGRYISLEKLIEDTKESYYDTLYRSSQGWHDAQHNLLPWTEYFLGILTAAYREFELRTDNQLNAHGAKTNLVLHTIATFQRDFSIKDLEEACPHVSRDLIRKILQAEKAAGRVEPLGRGPSARWRNITRPDEPHTTNSAR</sequence>
<dbReference type="InterPro" id="IPR036597">
    <property type="entry name" value="Fido-like_dom_sf"/>
</dbReference>
<evidence type="ECO:0000256" key="2">
    <source>
        <dbReference type="PIRSR" id="PIRSR640198-2"/>
    </source>
</evidence>
<dbReference type="AlphaFoldDB" id="A0A0P6YJG6"/>
<evidence type="ECO:0000256" key="3">
    <source>
        <dbReference type="PIRSR" id="PIRSR640198-3"/>
    </source>
</evidence>
<dbReference type="SUPFAM" id="SSF140931">
    <property type="entry name" value="Fic-like"/>
    <property type="match status" value="1"/>
</dbReference>
<name>A0A0P6YJG6_9CHLR</name>
<evidence type="ECO:0000256" key="4">
    <source>
        <dbReference type="SAM" id="MobiDB-lite"/>
    </source>
</evidence>
<dbReference type="RefSeq" id="WP_054533312.1">
    <property type="nucleotide sequence ID" value="NZ_LGKP01000010.1"/>
</dbReference>
<organism evidence="6 7">
    <name type="scientific">Herpetosiphon geysericola</name>
    <dbReference type="NCBI Taxonomy" id="70996"/>
    <lineage>
        <taxon>Bacteria</taxon>
        <taxon>Bacillati</taxon>
        <taxon>Chloroflexota</taxon>
        <taxon>Chloroflexia</taxon>
        <taxon>Herpetosiphonales</taxon>
        <taxon>Herpetosiphonaceae</taxon>
        <taxon>Herpetosiphon</taxon>
    </lineage>
</organism>
<dbReference type="InterPro" id="IPR040198">
    <property type="entry name" value="Fido_containing"/>
</dbReference>
<proteinExistence type="predicted"/>
<keyword evidence="6" id="KW-0132">Cell division</keyword>
<dbReference type="PANTHER" id="PTHR13504:SF38">
    <property type="entry name" value="FIDO DOMAIN-CONTAINING PROTEIN"/>
    <property type="match status" value="1"/>
</dbReference>
<keyword evidence="7" id="KW-1185">Reference proteome</keyword>
<dbReference type="STRING" id="70996.SE18_04930"/>
<dbReference type="GO" id="GO:0005524">
    <property type="term" value="F:ATP binding"/>
    <property type="evidence" value="ECO:0007669"/>
    <property type="project" value="UniProtKB-KW"/>
</dbReference>
<evidence type="ECO:0000259" key="5">
    <source>
        <dbReference type="PROSITE" id="PS51459"/>
    </source>
</evidence>
<dbReference type="OrthoDB" id="9813719at2"/>
<feature type="site" description="Important for autoinhibition of adenylyltransferase activity" evidence="3">
    <location>
        <position position="62"/>
    </location>
</feature>
<feature type="active site" evidence="1">
    <location>
        <position position="196"/>
    </location>
</feature>
<dbReference type="GO" id="GO:0051301">
    <property type="term" value="P:cell division"/>
    <property type="evidence" value="ECO:0007669"/>
    <property type="project" value="UniProtKB-KW"/>
</dbReference>
<gene>
    <name evidence="6" type="ORF">SE18_04930</name>
</gene>
<feature type="domain" description="Fido" evidence="5">
    <location>
        <begin position="108"/>
        <end position="265"/>
    </location>
</feature>
<keyword evidence="6" id="KW-0131">Cell cycle</keyword>
<dbReference type="PANTHER" id="PTHR13504">
    <property type="entry name" value="FIDO DOMAIN-CONTAINING PROTEIN DDB_G0283145"/>
    <property type="match status" value="1"/>
</dbReference>
<feature type="binding site" evidence="2">
    <location>
        <begin position="200"/>
        <end position="207"/>
    </location>
    <ligand>
        <name>ATP</name>
        <dbReference type="ChEBI" id="CHEBI:30616"/>
    </ligand>
</feature>
<evidence type="ECO:0000313" key="6">
    <source>
        <dbReference type="EMBL" id="KPL90725.1"/>
    </source>
</evidence>
<evidence type="ECO:0000256" key="1">
    <source>
        <dbReference type="PIRSR" id="PIRSR640198-1"/>
    </source>
</evidence>
<dbReference type="Gene3D" id="1.10.3290.10">
    <property type="entry name" value="Fido-like domain"/>
    <property type="match status" value="1"/>
</dbReference>
<feature type="binding site" evidence="2">
    <location>
        <begin position="238"/>
        <end position="239"/>
    </location>
    <ligand>
        <name>ATP</name>
        <dbReference type="ChEBI" id="CHEBI:30616"/>
    </ligand>
</feature>
<dbReference type="InterPro" id="IPR003812">
    <property type="entry name" value="Fido"/>
</dbReference>
<feature type="region of interest" description="Disordered" evidence="4">
    <location>
        <begin position="331"/>
        <end position="360"/>
    </location>
</feature>